<dbReference type="PANTHER" id="PTHR46797:SF1">
    <property type="entry name" value="METHYLPHOSPHONATE SYNTHASE"/>
    <property type="match status" value="1"/>
</dbReference>
<dbReference type="OrthoDB" id="3504495at2"/>
<proteinExistence type="predicted"/>
<evidence type="ECO:0000256" key="2">
    <source>
        <dbReference type="PROSITE-ProRule" id="PRU00339"/>
    </source>
</evidence>
<evidence type="ECO:0000313" key="5">
    <source>
        <dbReference type="Proteomes" id="UP000190637"/>
    </source>
</evidence>
<keyword evidence="1" id="KW-0238">DNA-binding</keyword>
<dbReference type="Gene3D" id="1.10.260.40">
    <property type="entry name" value="lambda repressor-like DNA-binding domains"/>
    <property type="match status" value="1"/>
</dbReference>
<dbReference type="PROSITE" id="PS50943">
    <property type="entry name" value="HTH_CROC1"/>
    <property type="match status" value="1"/>
</dbReference>
<dbReference type="STRING" id="1122192.SAMN02745673_03859"/>
<dbReference type="InterPro" id="IPR010982">
    <property type="entry name" value="Lambda_DNA-bd_dom_sf"/>
</dbReference>
<protein>
    <submittedName>
        <fullName evidence="4">Predicted transcriptional regulators</fullName>
    </submittedName>
</protein>
<name>A0A1T4SSV1_9ACTN</name>
<dbReference type="CDD" id="cd00093">
    <property type="entry name" value="HTH_XRE"/>
    <property type="match status" value="1"/>
</dbReference>
<dbReference type="PANTHER" id="PTHR46797">
    <property type="entry name" value="HTH-TYPE TRANSCRIPTIONAL REGULATOR"/>
    <property type="match status" value="1"/>
</dbReference>
<feature type="domain" description="HTH cro/C1-type" evidence="3">
    <location>
        <begin position="13"/>
        <end position="68"/>
    </location>
</feature>
<dbReference type="InterPro" id="IPR001387">
    <property type="entry name" value="Cro/C1-type_HTH"/>
</dbReference>
<dbReference type="PROSITE" id="PS50005">
    <property type="entry name" value="TPR"/>
    <property type="match status" value="1"/>
</dbReference>
<dbReference type="InterPro" id="IPR019734">
    <property type="entry name" value="TPR_rpt"/>
</dbReference>
<dbReference type="SMART" id="SM00530">
    <property type="entry name" value="HTH_XRE"/>
    <property type="match status" value="1"/>
</dbReference>
<feature type="repeat" description="TPR" evidence="2">
    <location>
        <begin position="335"/>
        <end position="368"/>
    </location>
</feature>
<dbReference type="GO" id="GO:0005829">
    <property type="term" value="C:cytosol"/>
    <property type="evidence" value="ECO:0007669"/>
    <property type="project" value="TreeGrafter"/>
</dbReference>
<organism evidence="4 5">
    <name type="scientific">Marinactinospora thermotolerans DSM 45154</name>
    <dbReference type="NCBI Taxonomy" id="1122192"/>
    <lineage>
        <taxon>Bacteria</taxon>
        <taxon>Bacillati</taxon>
        <taxon>Actinomycetota</taxon>
        <taxon>Actinomycetes</taxon>
        <taxon>Streptosporangiales</taxon>
        <taxon>Nocardiopsidaceae</taxon>
        <taxon>Marinactinospora</taxon>
    </lineage>
</organism>
<evidence type="ECO:0000259" key="3">
    <source>
        <dbReference type="PROSITE" id="PS50943"/>
    </source>
</evidence>
<dbReference type="GO" id="GO:0003677">
    <property type="term" value="F:DNA binding"/>
    <property type="evidence" value="ECO:0007669"/>
    <property type="project" value="UniProtKB-KW"/>
</dbReference>
<accession>A0A1T4SSV1</accession>
<dbReference type="RefSeq" id="WP_078763125.1">
    <property type="nucleotide sequence ID" value="NZ_FUWS01000011.1"/>
</dbReference>
<evidence type="ECO:0000256" key="1">
    <source>
        <dbReference type="ARBA" id="ARBA00023125"/>
    </source>
</evidence>
<dbReference type="Pfam" id="PF13560">
    <property type="entry name" value="HTH_31"/>
    <property type="match status" value="1"/>
</dbReference>
<reference evidence="4 5" key="1">
    <citation type="submission" date="2017-02" db="EMBL/GenBank/DDBJ databases">
        <authorList>
            <person name="Peterson S.W."/>
        </authorList>
    </citation>
    <scope>NUCLEOTIDE SEQUENCE [LARGE SCALE GENOMIC DNA]</scope>
    <source>
        <strain evidence="4 5">DSM 45154</strain>
    </source>
</reference>
<dbReference type="AlphaFoldDB" id="A0A1T4SSV1"/>
<keyword evidence="2" id="KW-0802">TPR repeat</keyword>
<keyword evidence="5" id="KW-1185">Reference proteome</keyword>
<sequence length="403" mass="43598">MSEDYQRALGRKIAKYRKRRGLSQREFAGRVGRSEAWVSQVERGVRKIDRMSVLEIIADVLEVPLSDLAAEAPIVASTAEETPGNSRLRLVLSGAHALSAMLRADHEPVDVAELGRRVERAWTLTHESRYLELTEELESLIPTLEAAARAVPNGDRVELFRLLNATYQACSSALTKMGEFEAAWIAADRAITAAERAGDPLLMAAGEFRLCLTFQGARHFDQVEATAGTACEALSPLAEGGGDPEAMSIFGALTLQRAVAAARRNDATAAYRNIAHARSVAERIGTERNDYNTEFGLTNVALHEVAVAVELGDAGVALRAAEGVDASGLSAERQGRFLIDVARAHLQRRNVDQAVSTLERAEEVTPEQVHTHPLVRQAIGDLLTIQDPPGPALHALARRVGAL</sequence>
<evidence type="ECO:0000313" key="4">
    <source>
        <dbReference type="EMBL" id="SKA30958.1"/>
    </source>
</evidence>
<dbReference type="EMBL" id="FUWS01000011">
    <property type="protein sequence ID" value="SKA30958.1"/>
    <property type="molecule type" value="Genomic_DNA"/>
</dbReference>
<dbReference type="GO" id="GO:0003700">
    <property type="term" value="F:DNA-binding transcription factor activity"/>
    <property type="evidence" value="ECO:0007669"/>
    <property type="project" value="TreeGrafter"/>
</dbReference>
<gene>
    <name evidence="4" type="ORF">SAMN02745673_03859</name>
</gene>
<dbReference type="SUPFAM" id="SSF47413">
    <property type="entry name" value="lambda repressor-like DNA-binding domains"/>
    <property type="match status" value="1"/>
</dbReference>
<dbReference type="InterPro" id="IPR050807">
    <property type="entry name" value="TransReg_Diox_bact_type"/>
</dbReference>
<dbReference type="Proteomes" id="UP000190637">
    <property type="component" value="Unassembled WGS sequence"/>
</dbReference>